<gene>
    <name evidence="3" type="ORF">JM946_22250</name>
</gene>
<name>A0ABS1X2R2_9GAMM</name>
<protein>
    <submittedName>
        <fullName evidence="3">Uncharacterized protein</fullName>
    </submittedName>
</protein>
<proteinExistence type="predicted"/>
<organism evidence="3 4">
    <name type="scientific">Steroidobacter gossypii</name>
    <dbReference type="NCBI Taxonomy" id="2805490"/>
    <lineage>
        <taxon>Bacteria</taxon>
        <taxon>Pseudomonadati</taxon>
        <taxon>Pseudomonadota</taxon>
        <taxon>Gammaproteobacteria</taxon>
        <taxon>Steroidobacterales</taxon>
        <taxon>Steroidobacteraceae</taxon>
        <taxon>Steroidobacter</taxon>
    </lineage>
</organism>
<evidence type="ECO:0000256" key="1">
    <source>
        <dbReference type="SAM" id="MobiDB-lite"/>
    </source>
</evidence>
<reference evidence="3 4" key="1">
    <citation type="journal article" date="2021" name="Int. J. Syst. Evol. Microbiol.">
        <title>Steroidobacter gossypii sp. nov., isolated from soil of cotton cropping field.</title>
        <authorList>
            <person name="Huang R."/>
            <person name="Yang S."/>
            <person name="Zhen C."/>
            <person name="Liu W."/>
        </authorList>
    </citation>
    <scope>NUCLEOTIDE SEQUENCE [LARGE SCALE GENOMIC DNA]</scope>
    <source>
        <strain evidence="3 4">S1-65</strain>
    </source>
</reference>
<feature type="chain" id="PRO_5045166321" evidence="2">
    <location>
        <begin position="36"/>
        <end position="370"/>
    </location>
</feature>
<sequence>MKYRSLRGSLAARLPAVLIGSILSVVCVDGAPAQAASAKKAAGWKMPRTADGQPDLQGNWTNATLTQLERSPEHGDRKTLTAEEAQQIEGYAAKHVADNARPTDPKLGIEDLPKDCGYGFTGTNCGYNNFWVDRGTQVIRIDGQPRSSIITEPANGRIPPMTPEAARQMRERVAAFRKGAGPVDGPELRSLGERCLTSFGSSAGPPMLPLMYNNTYSIVQTPDTVMILVEMIHDARVIRLNGKHVPSNVKKWYGDSIGRWEGDTLVVETTNFHPQQTFRGLGPDRKVIERFTRISADQILYQFKVEDPALTQPFAGELPLNATPDLMYEYACHEGNYALPGILAGAREEEKQAGGKAIKQNEADNDKGEE</sequence>
<dbReference type="EMBL" id="JAEVLS010000005">
    <property type="protein sequence ID" value="MBM0107472.1"/>
    <property type="molecule type" value="Genomic_DNA"/>
</dbReference>
<dbReference type="RefSeq" id="WP_203169582.1">
    <property type="nucleotide sequence ID" value="NZ_JAEVLS010000005.1"/>
</dbReference>
<evidence type="ECO:0000313" key="4">
    <source>
        <dbReference type="Proteomes" id="UP000661077"/>
    </source>
</evidence>
<evidence type="ECO:0000313" key="3">
    <source>
        <dbReference type="EMBL" id="MBM0107472.1"/>
    </source>
</evidence>
<evidence type="ECO:0000256" key="2">
    <source>
        <dbReference type="SAM" id="SignalP"/>
    </source>
</evidence>
<feature type="region of interest" description="Disordered" evidence="1">
    <location>
        <begin position="349"/>
        <end position="370"/>
    </location>
</feature>
<accession>A0ABS1X2R2</accession>
<feature type="signal peptide" evidence="2">
    <location>
        <begin position="1"/>
        <end position="35"/>
    </location>
</feature>
<dbReference type="Proteomes" id="UP000661077">
    <property type="component" value="Unassembled WGS sequence"/>
</dbReference>
<comment type="caution">
    <text evidence="3">The sequence shown here is derived from an EMBL/GenBank/DDBJ whole genome shotgun (WGS) entry which is preliminary data.</text>
</comment>
<keyword evidence="4" id="KW-1185">Reference proteome</keyword>
<keyword evidence="2" id="KW-0732">Signal</keyword>